<proteinExistence type="predicted"/>
<dbReference type="EMBL" id="MDYN01000133">
    <property type="protein sequence ID" value="OQD76249.1"/>
    <property type="molecule type" value="Genomic_DNA"/>
</dbReference>
<reference evidence="2" key="1">
    <citation type="journal article" date="2017" name="Nat. Microbiol.">
        <title>Global analysis of biosynthetic gene clusters reveals vast potential of secondary metabolite production in Penicillium species.</title>
        <authorList>
            <person name="Nielsen J.C."/>
            <person name="Grijseels S."/>
            <person name="Prigent S."/>
            <person name="Ji B."/>
            <person name="Dainat J."/>
            <person name="Nielsen K.F."/>
            <person name="Frisvad J.C."/>
            <person name="Workman M."/>
            <person name="Nielsen J."/>
        </authorList>
    </citation>
    <scope>NUCLEOTIDE SEQUENCE [LARGE SCALE GENOMIC DNA]</scope>
    <source>
        <strain evidence="2">IBT 31811</strain>
    </source>
</reference>
<evidence type="ECO:0000313" key="1">
    <source>
        <dbReference type="EMBL" id="OQD76249.1"/>
    </source>
</evidence>
<accession>A0A1V6PH06</accession>
<gene>
    <name evidence="1" type="ORF">PENANT_c133G00635</name>
</gene>
<protein>
    <submittedName>
        <fullName evidence="1">Uncharacterized protein</fullName>
    </submittedName>
</protein>
<dbReference type="Proteomes" id="UP000191672">
    <property type="component" value="Unassembled WGS sequence"/>
</dbReference>
<dbReference type="STRING" id="416450.A0A1V6PH06"/>
<organism evidence="1 2">
    <name type="scientific">Penicillium antarcticum</name>
    <dbReference type="NCBI Taxonomy" id="416450"/>
    <lineage>
        <taxon>Eukaryota</taxon>
        <taxon>Fungi</taxon>
        <taxon>Dikarya</taxon>
        <taxon>Ascomycota</taxon>
        <taxon>Pezizomycotina</taxon>
        <taxon>Eurotiomycetes</taxon>
        <taxon>Eurotiomycetidae</taxon>
        <taxon>Eurotiales</taxon>
        <taxon>Aspergillaceae</taxon>
        <taxon>Penicillium</taxon>
    </lineage>
</organism>
<sequence>MDTYIRMISSLDDFDPQALAPEDLETTLTSLKQQLLKTEAAKLLLPAKETSFSRVALGRLSHLLNLVFRPDKQHEPKLAALRELDSVSLIICGLSLTQKAIEVMRKELFDILLEQAVIASQTTVKIIAKSDEINKVVLSSSADEDFLKSKFYHYISLRRIVNGTIRPSLQYSLCGGPSWCYTTIIKPESMQTAFPRLLIKAVRGYVTTFLPSEGSTDGLIRVMIMFDQSLLQNLFGCAESDTMAAEQSGFPSVAL</sequence>
<comment type="caution">
    <text evidence="1">The sequence shown here is derived from an EMBL/GenBank/DDBJ whole genome shotgun (WGS) entry which is preliminary data.</text>
</comment>
<name>A0A1V6PH06_9EURO</name>
<evidence type="ECO:0000313" key="2">
    <source>
        <dbReference type="Proteomes" id="UP000191672"/>
    </source>
</evidence>
<dbReference type="AlphaFoldDB" id="A0A1V6PH06"/>
<keyword evidence="2" id="KW-1185">Reference proteome</keyword>